<comment type="caution">
    <text evidence="6">The sequence shown here is derived from an EMBL/GenBank/DDBJ whole genome shotgun (WGS) entry which is preliminary data.</text>
</comment>
<reference evidence="6 7" key="1">
    <citation type="submission" date="2019-06" db="EMBL/GenBank/DDBJ databases">
        <title>Whole genome shotgun sequence of Vibrio inusitatus NBRC 102082.</title>
        <authorList>
            <person name="Hosoyama A."/>
            <person name="Uohara A."/>
            <person name="Ohji S."/>
            <person name="Ichikawa N."/>
        </authorList>
    </citation>
    <scope>NUCLEOTIDE SEQUENCE [LARGE SCALE GENOMIC DNA]</scope>
    <source>
        <strain evidence="6 7">NBRC 102082</strain>
    </source>
</reference>
<dbReference type="GO" id="GO:0012505">
    <property type="term" value="C:endomembrane system"/>
    <property type="evidence" value="ECO:0007669"/>
    <property type="project" value="UniProtKB-SubCell"/>
</dbReference>
<gene>
    <name evidence="6" type="ORF">VIN01S_21930</name>
</gene>
<dbReference type="InterPro" id="IPR007318">
    <property type="entry name" value="Phopholipid_MeTrfase"/>
</dbReference>
<keyword evidence="3 5" id="KW-1133">Transmembrane helix</keyword>
<feature type="transmembrane region" description="Helical" evidence="5">
    <location>
        <begin position="87"/>
        <end position="117"/>
    </location>
</feature>
<keyword evidence="4 5" id="KW-0472">Membrane</keyword>
<dbReference type="GO" id="GO:0016740">
    <property type="term" value="F:transferase activity"/>
    <property type="evidence" value="ECO:0007669"/>
    <property type="project" value="UniProtKB-ARBA"/>
</dbReference>
<dbReference type="AlphaFoldDB" id="A0A4Y3HW40"/>
<feature type="transmembrane region" description="Helical" evidence="5">
    <location>
        <begin position="32"/>
        <end position="55"/>
    </location>
</feature>
<dbReference type="RefSeq" id="WP_141345707.1">
    <property type="nucleotide sequence ID" value="NZ_BJLF01000010.1"/>
</dbReference>
<evidence type="ECO:0000256" key="1">
    <source>
        <dbReference type="ARBA" id="ARBA00004127"/>
    </source>
</evidence>
<sequence length="148" mass="16605">MLNNKIPPPLVMLICAGLGGFFDGFAFTSQPLAWLLGLAFLVTGVWLAVVSVVSFKQAKTTINPLDPSQATLLVSHGVFRYSRNPMYVSLTLLLVAWSCLLLSALALAFCLVFVLYITQFQIKPEEKVLKSKFGKPYEEYCRKVRRWL</sequence>
<keyword evidence="7" id="KW-1185">Reference proteome</keyword>
<evidence type="ECO:0000256" key="5">
    <source>
        <dbReference type="SAM" id="Phobius"/>
    </source>
</evidence>
<evidence type="ECO:0000256" key="3">
    <source>
        <dbReference type="ARBA" id="ARBA00022989"/>
    </source>
</evidence>
<evidence type="ECO:0000256" key="2">
    <source>
        <dbReference type="ARBA" id="ARBA00022692"/>
    </source>
</evidence>
<feature type="transmembrane region" description="Helical" evidence="5">
    <location>
        <begin position="6"/>
        <end position="25"/>
    </location>
</feature>
<dbReference type="PANTHER" id="PTHR12714">
    <property type="entry name" value="PROTEIN-S ISOPRENYLCYSTEINE O-METHYLTRANSFERASE"/>
    <property type="match status" value="1"/>
</dbReference>
<evidence type="ECO:0000313" key="7">
    <source>
        <dbReference type="Proteomes" id="UP000318717"/>
    </source>
</evidence>
<dbReference type="Gene3D" id="1.20.120.1630">
    <property type="match status" value="1"/>
</dbReference>
<dbReference type="Pfam" id="PF04191">
    <property type="entry name" value="PEMT"/>
    <property type="match status" value="1"/>
</dbReference>
<accession>A0A4Y3HW40</accession>
<protein>
    <submittedName>
        <fullName evidence="6">Membrane protein</fullName>
    </submittedName>
</protein>
<keyword evidence="2 5" id="KW-0812">Transmembrane</keyword>
<dbReference type="PANTHER" id="PTHR12714:SF24">
    <property type="entry name" value="SLR1182 PROTEIN"/>
    <property type="match status" value="1"/>
</dbReference>
<dbReference type="Proteomes" id="UP000318717">
    <property type="component" value="Unassembled WGS sequence"/>
</dbReference>
<proteinExistence type="predicted"/>
<organism evidence="6 7">
    <name type="scientific">Vibrio inusitatus NBRC 102082</name>
    <dbReference type="NCBI Taxonomy" id="1219070"/>
    <lineage>
        <taxon>Bacteria</taxon>
        <taxon>Pseudomonadati</taxon>
        <taxon>Pseudomonadota</taxon>
        <taxon>Gammaproteobacteria</taxon>
        <taxon>Vibrionales</taxon>
        <taxon>Vibrionaceae</taxon>
        <taxon>Vibrio</taxon>
    </lineage>
</organism>
<comment type="subcellular location">
    <subcellularLocation>
        <location evidence="1">Endomembrane system</location>
        <topology evidence="1">Multi-pass membrane protein</topology>
    </subcellularLocation>
</comment>
<evidence type="ECO:0000313" key="6">
    <source>
        <dbReference type="EMBL" id="GEA51389.1"/>
    </source>
</evidence>
<dbReference type="OrthoDB" id="9811969at2"/>
<name>A0A4Y3HW40_9VIBR</name>
<evidence type="ECO:0000256" key="4">
    <source>
        <dbReference type="ARBA" id="ARBA00023136"/>
    </source>
</evidence>
<dbReference type="EMBL" id="BJLF01000010">
    <property type="protein sequence ID" value="GEA51389.1"/>
    <property type="molecule type" value="Genomic_DNA"/>
</dbReference>